<protein>
    <submittedName>
        <fullName evidence="2">Uncharacterized protein</fullName>
    </submittedName>
</protein>
<dbReference type="Proteomes" id="UP000176998">
    <property type="component" value="Unassembled WGS sequence"/>
</dbReference>
<gene>
    <name evidence="2" type="ORF">CORC01_08810</name>
</gene>
<feature type="compositionally biased region" description="Basic and acidic residues" evidence="1">
    <location>
        <begin position="1"/>
        <end position="16"/>
    </location>
</feature>
<evidence type="ECO:0000256" key="1">
    <source>
        <dbReference type="SAM" id="MobiDB-lite"/>
    </source>
</evidence>
<dbReference type="RefSeq" id="XP_022473119.1">
    <property type="nucleotide sequence ID" value="XM_022620440.1"/>
</dbReference>
<evidence type="ECO:0000313" key="3">
    <source>
        <dbReference type="Proteomes" id="UP000176998"/>
    </source>
</evidence>
<dbReference type="EMBL" id="MJBS01000076">
    <property type="protein sequence ID" value="OHE95958.1"/>
    <property type="molecule type" value="Genomic_DNA"/>
</dbReference>
<sequence>MERAGDKHGQDQKSDFRAQSCPALGEEVTHVSTLPSLSRPAVVIALFLLQGQVGSGGRRKRREKEGGTAPAAGGPRGSHPIFPISKALLITGMAFSIVDASYRPRALSYSAPTSLLPLPLPLRTTTATPLPVLHPSSRP</sequence>
<evidence type="ECO:0000313" key="2">
    <source>
        <dbReference type="EMBL" id="OHE95958.1"/>
    </source>
</evidence>
<accession>A0A1G4B3F4</accession>
<proteinExistence type="predicted"/>
<dbReference type="AlphaFoldDB" id="A0A1G4B3F4"/>
<name>A0A1G4B3F4_9PEZI</name>
<feature type="region of interest" description="Disordered" evidence="1">
    <location>
        <begin position="53"/>
        <end position="79"/>
    </location>
</feature>
<reference evidence="2 3" key="1">
    <citation type="submission" date="2016-09" db="EMBL/GenBank/DDBJ databases">
        <authorList>
            <person name="Capua I."/>
            <person name="De Benedictis P."/>
            <person name="Joannis T."/>
            <person name="Lombin L.H."/>
            <person name="Cattoli G."/>
        </authorList>
    </citation>
    <scope>NUCLEOTIDE SEQUENCE [LARGE SCALE GENOMIC DNA]</scope>
    <source>
        <strain evidence="2 3">IMI 309357</strain>
    </source>
</reference>
<comment type="caution">
    <text evidence="2">The sequence shown here is derived from an EMBL/GenBank/DDBJ whole genome shotgun (WGS) entry which is preliminary data.</text>
</comment>
<dbReference type="GeneID" id="34561950"/>
<organism evidence="2 3">
    <name type="scientific">Colletotrichum orchidophilum</name>
    <dbReference type="NCBI Taxonomy" id="1209926"/>
    <lineage>
        <taxon>Eukaryota</taxon>
        <taxon>Fungi</taxon>
        <taxon>Dikarya</taxon>
        <taxon>Ascomycota</taxon>
        <taxon>Pezizomycotina</taxon>
        <taxon>Sordariomycetes</taxon>
        <taxon>Hypocreomycetidae</taxon>
        <taxon>Glomerellales</taxon>
        <taxon>Glomerellaceae</taxon>
        <taxon>Colletotrichum</taxon>
    </lineage>
</organism>
<keyword evidence="3" id="KW-1185">Reference proteome</keyword>
<feature type="region of interest" description="Disordered" evidence="1">
    <location>
        <begin position="1"/>
        <end position="21"/>
    </location>
</feature>